<name>A0A645B548_9ZZZZ</name>
<evidence type="ECO:0000313" key="2">
    <source>
        <dbReference type="EMBL" id="MPM56844.1"/>
    </source>
</evidence>
<accession>A0A645B548</accession>
<evidence type="ECO:0000256" key="1">
    <source>
        <dbReference type="SAM" id="MobiDB-lite"/>
    </source>
</evidence>
<reference evidence="2" key="1">
    <citation type="submission" date="2019-08" db="EMBL/GenBank/DDBJ databases">
        <authorList>
            <person name="Kucharzyk K."/>
            <person name="Murdoch R.W."/>
            <person name="Higgins S."/>
            <person name="Loffler F."/>
        </authorList>
    </citation>
    <scope>NUCLEOTIDE SEQUENCE</scope>
</reference>
<proteinExistence type="predicted"/>
<dbReference type="EMBL" id="VSSQ01015956">
    <property type="protein sequence ID" value="MPM56844.1"/>
    <property type="molecule type" value="Genomic_DNA"/>
</dbReference>
<organism evidence="2">
    <name type="scientific">bioreactor metagenome</name>
    <dbReference type="NCBI Taxonomy" id="1076179"/>
    <lineage>
        <taxon>unclassified sequences</taxon>
        <taxon>metagenomes</taxon>
        <taxon>ecological metagenomes</taxon>
    </lineage>
</organism>
<comment type="caution">
    <text evidence="2">The sequence shown here is derived from an EMBL/GenBank/DDBJ whole genome shotgun (WGS) entry which is preliminary data.</text>
</comment>
<feature type="compositionally biased region" description="Low complexity" evidence="1">
    <location>
        <begin position="233"/>
        <end position="245"/>
    </location>
</feature>
<sequence length="253" mass="27493">MAGRPQRLAVALPQLGEDRCGTTVVVPVEFGLAQREDAPQYQLADRLRVGLSVGQRQTRAPRAAEHLPLLDPQHCADLLQIGDQIPGGVGRHLLGRARLRDMRRRGPAAALVEHHDAVALGIEEPTPLGATATARAAVQEDRRLTGRVAALLDIDALAISDIDRRGVVGIDRRVQLAFGHDPEFLRRNSHDTILGSTDLVCGRRCSRRGPQYLCGCGERPLSRPTDRRASRTSAEQSASGRAAGSAHRRPRPR</sequence>
<gene>
    <name evidence="2" type="ORF">SDC9_103660</name>
</gene>
<feature type="compositionally biased region" description="Basic and acidic residues" evidence="1">
    <location>
        <begin position="220"/>
        <end position="229"/>
    </location>
</feature>
<feature type="region of interest" description="Disordered" evidence="1">
    <location>
        <begin position="216"/>
        <end position="253"/>
    </location>
</feature>
<dbReference type="AlphaFoldDB" id="A0A645B548"/>
<protein>
    <submittedName>
        <fullName evidence="2">Uncharacterized protein</fullName>
    </submittedName>
</protein>